<dbReference type="AlphaFoldDB" id="A0A167G8C9"/>
<gene>
    <name evidence="4" type="ORF">ULVI_12540</name>
</gene>
<reference evidence="4 5" key="1">
    <citation type="submission" date="2016-02" db="EMBL/GenBank/DDBJ databases">
        <title>Ulvibacter sp. LPB0005, isolated from Thais luteostoma.</title>
        <authorList>
            <person name="Shin S.-K."/>
            <person name="Yi H."/>
        </authorList>
    </citation>
    <scope>NUCLEOTIDE SEQUENCE [LARGE SCALE GENOMIC DNA]</scope>
    <source>
        <strain evidence="4 5">LPB0005</strain>
    </source>
</reference>
<keyword evidence="2" id="KW-0472">Membrane</keyword>
<comment type="similarity">
    <text evidence="1">Belongs to the bacterial sugar transferase family.</text>
</comment>
<feature type="transmembrane region" description="Helical" evidence="2">
    <location>
        <begin position="12"/>
        <end position="35"/>
    </location>
</feature>
<dbReference type="Pfam" id="PF02397">
    <property type="entry name" value="Bac_transf"/>
    <property type="match status" value="1"/>
</dbReference>
<evidence type="ECO:0000259" key="3">
    <source>
        <dbReference type="Pfam" id="PF02397"/>
    </source>
</evidence>
<evidence type="ECO:0000313" key="4">
    <source>
        <dbReference type="EMBL" id="OAB77325.1"/>
    </source>
</evidence>
<evidence type="ECO:0000256" key="1">
    <source>
        <dbReference type="ARBA" id="ARBA00006464"/>
    </source>
</evidence>
<dbReference type="InterPro" id="IPR003362">
    <property type="entry name" value="Bact_transf"/>
</dbReference>
<accession>A0A167G8C9</accession>
<sequence>MSSSNKILKRAFDVVVSFIGLLCTGWIIIITAILARMDTKLSGFFKQKRVGQHGAIFEVYKLRSMKHVEGVTTTVSTDNDPRITRLGRFWRKSKLDELPQLINVFMGDMSFVGPRPDVPGFADRLEGEDRILLTIKPGITGPASIYFKDEEALLAAQNNPERYNREVIWPKKVELNKAYINNYSIFKDIEYIFKTIF</sequence>
<keyword evidence="5" id="KW-1185">Reference proteome</keyword>
<feature type="domain" description="Bacterial sugar transferase" evidence="3">
    <location>
        <begin position="9"/>
        <end position="196"/>
    </location>
</feature>
<keyword evidence="2" id="KW-1133">Transmembrane helix</keyword>
<keyword evidence="4" id="KW-0808">Transferase</keyword>
<proteinExistence type="inferred from homology"/>
<dbReference type="PANTHER" id="PTHR30576">
    <property type="entry name" value="COLANIC BIOSYNTHESIS UDP-GLUCOSE LIPID CARRIER TRANSFERASE"/>
    <property type="match status" value="1"/>
</dbReference>
<protein>
    <submittedName>
        <fullName evidence="4">Sugar transferase</fullName>
    </submittedName>
</protein>
<evidence type="ECO:0000313" key="5">
    <source>
        <dbReference type="Proteomes" id="UP000077013"/>
    </source>
</evidence>
<dbReference type="EMBL" id="LRXL01000049">
    <property type="protein sequence ID" value="OAB77325.1"/>
    <property type="molecule type" value="Genomic_DNA"/>
</dbReference>
<dbReference type="PANTHER" id="PTHR30576:SF20">
    <property type="entry name" value="QUINOVOSAMINEPHOSPHOTRANSFERAE-RELATED"/>
    <property type="match status" value="1"/>
</dbReference>
<name>A0A167G8C9_9FLAO</name>
<dbReference type="Proteomes" id="UP000077013">
    <property type="component" value="Unassembled WGS sequence"/>
</dbReference>
<organism evidence="4 5">
    <name type="scientific">Cochleicola gelatinilyticus</name>
    <dbReference type="NCBI Taxonomy" id="1763537"/>
    <lineage>
        <taxon>Bacteria</taxon>
        <taxon>Pseudomonadati</taxon>
        <taxon>Bacteroidota</taxon>
        <taxon>Flavobacteriia</taxon>
        <taxon>Flavobacteriales</taxon>
        <taxon>Flavobacteriaceae</taxon>
        <taxon>Cochleicola</taxon>
    </lineage>
</organism>
<dbReference type="GO" id="GO:0016780">
    <property type="term" value="F:phosphotransferase activity, for other substituted phosphate groups"/>
    <property type="evidence" value="ECO:0007669"/>
    <property type="project" value="TreeGrafter"/>
</dbReference>
<evidence type="ECO:0000256" key="2">
    <source>
        <dbReference type="SAM" id="Phobius"/>
    </source>
</evidence>
<dbReference type="STRING" id="1763537.ULVI_12540"/>
<comment type="caution">
    <text evidence="4">The sequence shown here is derived from an EMBL/GenBank/DDBJ whole genome shotgun (WGS) entry which is preliminary data.</text>
</comment>
<keyword evidence="2" id="KW-0812">Transmembrane</keyword>